<keyword evidence="4" id="KW-1185">Reference proteome</keyword>
<protein>
    <submittedName>
        <fullName evidence="3">Heat shock protein HslJ</fullName>
    </submittedName>
</protein>
<dbReference type="InterPro" id="IPR038670">
    <property type="entry name" value="HslJ-like_sf"/>
</dbReference>
<evidence type="ECO:0000256" key="1">
    <source>
        <dbReference type="SAM" id="SignalP"/>
    </source>
</evidence>
<dbReference type="PROSITE" id="PS51257">
    <property type="entry name" value="PROKAR_LIPOPROTEIN"/>
    <property type="match status" value="1"/>
</dbReference>
<evidence type="ECO:0000259" key="2">
    <source>
        <dbReference type="Pfam" id="PF03724"/>
    </source>
</evidence>
<keyword evidence="1" id="KW-0732">Signal</keyword>
<accession>A0A7W4UW92</accession>
<dbReference type="InterPro" id="IPR005184">
    <property type="entry name" value="DUF306_Meta_HslJ"/>
</dbReference>
<dbReference type="Proteomes" id="UP000538196">
    <property type="component" value="Unassembled WGS sequence"/>
</dbReference>
<dbReference type="Gene3D" id="2.40.128.270">
    <property type="match status" value="1"/>
</dbReference>
<proteinExistence type="predicted"/>
<feature type="domain" description="DUF306" evidence="2">
    <location>
        <begin position="42"/>
        <end position="89"/>
    </location>
</feature>
<dbReference type="Pfam" id="PF03724">
    <property type="entry name" value="META"/>
    <property type="match status" value="1"/>
</dbReference>
<evidence type="ECO:0000313" key="3">
    <source>
        <dbReference type="EMBL" id="MBB2967454.1"/>
    </source>
</evidence>
<gene>
    <name evidence="3" type="ORF">FHX33_002217</name>
</gene>
<evidence type="ECO:0000313" key="4">
    <source>
        <dbReference type="Proteomes" id="UP000538196"/>
    </source>
</evidence>
<name>A0A7W4UW92_LEIAQ</name>
<dbReference type="EMBL" id="JACHVP010000002">
    <property type="protein sequence ID" value="MBB2967454.1"/>
    <property type="molecule type" value="Genomic_DNA"/>
</dbReference>
<keyword evidence="3" id="KW-0346">Stress response</keyword>
<reference evidence="3 4" key="1">
    <citation type="submission" date="2020-08" db="EMBL/GenBank/DDBJ databases">
        <title>Sequencing the genomes of 1000 actinobacteria strains.</title>
        <authorList>
            <person name="Klenk H.-P."/>
        </authorList>
    </citation>
    <scope>NUCLEOTIDE SEQUENCE [LARGE SCALE GENOMIC DNA]</scope>
    <source>
        <strain evidence="3 4">DSM 20146</strain>
    </source>
</reference>
<dbReference type="RefSeq" id="WP_021763356.1">
    <property type="nucleotide sequence ID" value="NZ_DAMDIH010000003.1"/>
</dbReference>
<feature type="signal peptide" evidence="1">
    <location>
        <begin position="1"/>
        <end position="17"/>
    </location>
</feature>
<dbReference type="AlphaFoldDB" id="A0A7W4UW92"/>
<feature type="chain" id="PRO_5039202817" evidence="1">
    <location>
        <begin position="18"/>
        <end position="122"/>
    </location>
</feature>
<organism evidence="3 4">
    <name type="scientific">Leifsonia aquatica</name>
    <name type="common">Corynebacterium aquaticum</name>
    <dbReference type="NCBI Taxonomy" id="144185"/>
    <lineage>
        <taxon>Bacteria</taxon>
        <taxon>Bacillati</taxon>
        <taxon>Actinomycetota</taxon>
        <taxon>Actinomycetes</taxon>
        <taxon>Micrococcales</taxon>
        <taxon>Microbacteriaceae</taxon>
        <taxon>Leifsonia</taxon>
    </lineage>
</organism>
<sequence>MMSLRPARAALALAAVAAIVALTGCSSPGSSFTGTWGSSAAGQPNLTIKDDGTFSGNDGCNDMSGKGTVSGDTFTFGPFASTLKACDGVNPWLSRANTAKISGGDLVVYANGGEKVGTLAKG</sequence>
<comment type="caution">
    <text evidence="3">The sequence shown here is derived from an EMBL/GenBank/DDBJ whole genome shotgun (WGS) entry which is preliminary data.</text>
</comment>